<dbReference type="Proteomes" id="UP000267821">
    <property type="component" value="Unassembled WGS sequence"/>
</dbReference>
<reference evidence="2 3" key="1">
    <citation type="journal article" date="2018" name="Nat. Ecol. Evol.">
        <title>Pezizomycetes genomes reveal the molecular basis of ectomycorrhizal truffle lifestyle.</title>
        <authorList>
            <person name="Murat C."/>
            <person name="Payen T."/>
            <person name="Noel B."/>
            <person name="Kuo A."/>
            <person name="Morin E."/>
            <person name="Chen J."/>
            <person name="Kohler A."/>
            <person name="Krizsan K."/>
            <person name="Balestrini R."/>
            <person name="Da Silva C."/>
            <person name="Montanini B."/>
            <person name="Hainaut M."/>
            <person name="Levati E."/>
            <person name="Barry K.W."/>
            <person name="Belfiori B."/>
            <person name="Cichocki N."/>
            <person name="Clum A."/>
            <person name="Dockter R.B."/>
            <person name="Fauchery L."/>
            <person name="Guy J."/>
            <person name="Iotti M."/>
            <person name="Le Tacon F."/>
            <person name="Lindquist E.A."/>
            <person name="Lipzen A."/>
            <person name="Malagnac F."/>
            <person name="Mello A."/>
            <person name="Molinier V."/>
            <person name="Miyauchi S."/>
            <person name="Poulain J."/>
            <person name="Riccioni C."/>
            <person name="Rubini A."/>
            <person name="Sitrit Y."/>
            <person name="Splivallo R."/>
            <person name="Traeger S."/>
            <person name="Wang M."/>
            <person name="Zifcakova L."/>
            <person name="Wipf D."/>
            <person name="Zambonelli A."/>
            <person name="Paolocci F."/>
            <person name="Nowrousian M."/>
            <person name="Ottonello S."/>
            <person name="Baldrian P."/>
            <person name="Spatafora J.W."/>
            <person name="Henrissat B."/>
            <person name="Nagy L.G."/>
            <person name="Aury J.M."/>
            <person name="Wincker P."/>
            <person name="Grigoriev I.V."/>
            <person name="Bonfante P."/>
            <person name="Martin F.M."/>
        </authorList>
    </citation>
    <scope>NUCLEOTIDE SEQUENCE [LARGE SCALE GENOMIC DNA]</scope>
    <source>
        <strain evidence="2 3">ATCC MYA-4762</strain>
    </source>
</reference>
<name>A0A3N4LTP0_9PEZI</name>
<gene>
    <name evidence="2" type="ORF">L211DRAFT_866598</name>
</gene>
<feature type="compositionally biased region" description="Acidic residues" evidence="1">
    <location>
        <begin position="98"/>
        <end position="109"/>
    </location>
</feature>
<evidence type="ECO:0000256" key="1">
    <source>
        <dbReference type="SAM" id="MobiDB-lite"/>
    </source>
</evidence>
<dbReference type="InParanoid" id="A0A3N4LTP0"/>
<feature type="region of interest" description="Disordered" evidence="1">
    <location>
        <begin position="173"/>
        <end position="195"/>
    </location>
</feature>
<accession>A0A3N4LTP0</accession>
<evidence type="ECO:0000313" key="2">
    <source>
        <dbReference type="EMBL" id="RPB26247.1"/>
    </source>
</evidence>
<feature type="compositionally biased region" description="Acidic residues" evidence="1">
    <location>
        <begin position="248"/>
        <end position="259"/>
    </location>
</feature>
<evidence type="ECO:0000313" key="3">
    <source>
        <dbReference type="Proteomes" id="UP000267821"/>
    </source>
</evidence>
<dbReference type="AlphaFoldDB" id="A0A3N4LTP0"/>
<proteinExistence type="predicted"/>
<feature type="region of interest" description="Disordered" evidence="1">
    <location>
        <begin position="231"/>
        <end position="259"/>
    </location>
</feature>
<protein>
    <submittedName>
        <fullName evidence="2">Uncharacterized protein</fullName>
    </submittedName>
</protein>
<dbReference type="OrthoDB" id="5420368at2759"/>
<keyword evidence="3" id="KW-1185">Reference proteome</keyword>
<organism evidence="2 3">
    <name type="scientific">Terfezia boudieri ATCC MYA-4762</name>
    <dbReference type="NCBI Taxonomy" id="1051890"/>
    <lineage>
        <taxon>Eukaryota</taxon>
        <taxon>Fungi</taxon>
        <taxon>Dikarya</taxon>
        <taxon>Ascomycota</taxon>
        <taxon>Pezizomycotina</taxon>
        <taxon>Pezizomycetes</taxon>
        <taxon>Pezizales</taxon>
        <taxon>Pezizaceae</taxon>
        <taxon>Terfezia</taxon>
    </lineage>
</organism>
<dbReference type="EMBL" id="ML121535">
    <property type="protein sequence ID" value="RPB26247.1"/>
    <property type="molecule type" value="Genomic_DNA"/>
</dbReference>
<feature type="region of interest" description="Disordered" evidence="1">
    <location>
        <begin position="67"/>
        <end position="112"/>
    </location>
</feature>
<sequence length="259" mass="29100">MIEKSAYPHSITMSVTVNVGLTRRKLLIRLIDRSAKSYDSISLSKLFPEGATPKAIEERIAKLKREAKALDGPGKSVKTPPAAPMGKKRRKSTKGMGMEDEDDEEEEEYGENKKKIVMKWDASTDRMLLLAILESHNITVDYESVARNIGNGCSARAVYTQLLKLRKMATENRSNLTKKTSRKGGKGKVSFGDDDEDVKNFKPRPFLQRKVKTEQEERKIKHETEVVKIKREKGPATGKGAQFSDVIIIDDDEDDGDDE</sequence>